<evidence type="ECO:0000256" key="1">
    <source>
        <dbReference type="ARBA" id="ARBA00005532"/>
    </source>
</evidence>
<evidence type="ECO:0000313" key="5">
    <source>
        <dbReference type="EMBL" id="SVA24091.1"/>
    </source>
</evidence>
<keyword evidence="2" id="KW-0251">Elongation factor</keyword>
<dbReference type="EMBL" id="UINC01005873">
    <property type="protein sequence ID" value="SVA24091.1"/>
    <property type="molecule type" value="Genomic_DNA"/>
</dbReference>
<dbReference type="Gene3D" id="1.10.8.10">
    <property type="entry name" value="DNA helicase RuvA subunit, C-terminal domain"/>
    <property type="match status" value="1"/>
</dbReference>
<dbReference type="SUPFAM" id="SSF54713">
    <property type="entry name" value="Elongation factor Ts (EF-Ts), dimerisation domain"/>
    <property type="match status" value="1"/>
</dbReference>
<dbReference type="PANTHER" id="PTHR11741:SF0">
    <property type="entry name" value="ELONGATION FACTOR TS, MITOCHONDRIAL"/>
    <property type="match status" value="1"/>
</dbReference>
<dbReference type="InterPro" id="IPR036402">
    <property type="entry name" value="EF-Ts_dimer_sf"/>
</dbReference>
<dbReference type="InterPro" id="IPR018101">
    <property type="entry name" value="Transl_elong_Ts_CS"/>
</dbReference>
<dbReference type="Gene3D" id="3.30.479.20">
    <property type="entry name" value="Elongation factor Ts, dimerisation domain"/>
    <property type="match status" value="1"/>
</dbReference>
<dbReference type="HAMAP" id="MF_00050">
    <property type="entry name" value="EF_Ts"/>
    <property type="match status" value="1"/>
</dbReference>
<dbReference type="Gene3D" id="1.10.286.20">
    <property type="match status" value="1"/>
</dbReference>
<dbReference type="CDD" id="cd14275">
    <property type="entry name" value="UBA_EF-Ts"/>
    <property type="match status" value="1"/>
</dbReference>
<dbReference type="GO" id="GO:0003746">
    <property type="term" value="F:translation elongation factor activity"/>
    <property type="evidence" value="ECO:0007669"/>
    <property type="project" value="UniProtKB-KW"/>
</dbReference>
<evidence type="ECO:0000256" key="3">
    <source>
        <dbReference type="ARBA" id="ARBA00022917"/>
    </source>
</evidence>
<organism evidence="5">
    <name type="scientific">marine metagenome</name>
    <dbReference type="NCBI Taxonomy" id="408172"/>
    <lineage>
        <taxon>unclassified sequences</taxon>
        <taxon>metagenomes</taxon>
        <taxon>ecological metagenomes</taxon>
    </lineage>
</organism>
<dbReference type="InterPro" id="IPR014039">
    <property type="entry name" value="Transl_elong_EFTs/EF1B_dimer"/>
</dbReference>
<dbReference type="SUPFAM" id="SSF46934">
    <property type="entry name" value="UBA-like"/>
    <property type="match status" value="1"/>
</dbReference>
<dbReference type="InterPro" id="IPR001816">
    <property type="entry name" value="Transl_elong_EFTs/EF1B"/>
</dbReference>
<feature type="domain" description="Translation elongation factor EFTs/EF1B dimerisation" evidence="4">
    <location>
        <begin position="53"/>
        <end position="197"/>
    </location>
</feature>
<evidence type="ECO:0000256" key="2">
    <source>
        <dbReference type="ARBA" id="ARBA00022768"/>
    </source>
</evidence>
<dbReference type="AlphaFoldDB" id="A0A381U8Q0"/>
<evidence type="ECO:0000259" key="4">
    <source>
        <dbReference type="Pfam" id="PF00889"/>
    </source>
</evidence>
<dbReference type="PANTHER" id="PTHR11741">
    <property type="entry name" value="ELONGATION FACTOR TS"/>
    <property type="match status" value="1"/>
</dbReference>
<dbReference type="InterPro" id="IPR009060">
    <property type="entry name" value="UBA-like_sf"/>
</dbReference>
<reference evidence="5" key="1">
    <citation type="submission" date="2018-05" db="EMBL/GenBank/DDBJ databases">
        <authorList>
            <person name="Lanie J.A."/>
            <person name="Ng W.-L."/>
            <person name="Kazmierczak K.M."/>
            <person name="Andrzejewski T.M."/>
            <person name="Davidsen T.M."/>
            <person name="Wayne K.J."/>
            <person name="Tettelin H."/>
            <person name="Glass J.I."/>
            <person name="Rusch D."/>
            <person name="Podicherti R."/>
            <person name="Tsui H.-C.T."/>
            <person name="Winkler M.E."/>
        </authorList>
    </citation>
    <scope>NUCLEOTIDE SEQUENCE</scope>
</reference>
<proteinExistence type="inferred from homology"/>
<accession>A0A381U8Q0</accession>
<protein>
    <recommendedName>
        <fullName evidence="4">Translation elongation factor EFTs/EF1B dimerisation domain-containing protein</fullName>
    </recommendedName>
</protein>
<dbReference type="FunFam" id="1.10.8.10:FF:000001">
    <property type="entry name" value="Elongation factor Ts"/>
    <property type="match status" value="1"/>
</dbReference>
<dbReference type="PROSITE" id="PS01127">
    <property type="entry name" value="EF_TS_2"/>
    <property type="match status" value="1"/>
</dbReference>
<dbReference type="NCBIfam" id="TIGR00116">
    <property type="entry name" value="tsf"/>
    <property type="match status" value="1"/>
</dbReference>
<sequence>MSISATDVKVLRDKTGVGFMECKAALTEAQGDTEQAMTILRKRGLAKAAKRAGRSTDQGVVGSYIHTGGKIGVLIEVNCETDFVARTEDFQQLVKELAMHVAAANPLYVRREDVPAKTIEQEKGIFQSQLEDKGKPPHVVEKILEGKLESYYSEIVLIDQPSIRDPKTTVGQLVATAIAKMGENVTISRFARFKIGEGQA</sequence>
<dbReference type="Pfam" id="PF00889">
    <property type="entry name" value="EF_TS"/>
    <property type="match status" value="1"/>
</dbReference>
<name>A0A381U8Q0_9ZZZZ</name>
<keyword evidence="3" id="KW-0648">Protein biosynthesis</keyword>
<gene>
    <name evidence="5" type="ORF">METZ01_LOCUS76945</name>
</gene>
<comment type="similarity">
    <text evidence="1">Belongs to the EF-Ts family.</text>
</comment>